<evidence type="ECO:0000259" key="1">
    <source>
        <dbReference type="Pfam" id="PF05050"/>
    </source>
</evidence>
<dbReference type="InterPro" id="IPR052514">
    <property type="entry name" value="SAM-dependent_MTase"/>
</dbReference>
<feature type="domain" description="Methyltransferase FkbM" evidence="1">
    <location>
        <begin position="79"/>
        <end position="241"/>
    </location>
</feature>
<dbReference type="EMBL" id="JAUSVS010000001">
    <property type="protein sequence ID" value="MDQ0463130.1"/>
    <property type="molecule type" value="Genomic_DNA"/>
</dbReference>
<dbReference type="Proteomes" id="UP001228905">
    <property type="component" value="Unassembled WGS sequence"/>
</dbReference>
<dbReference type="InterPro" id="IPR029063">
    <property type="entry name" value="SAM-dependent_MTases_sf"/>
</dbReference>
<keyword evidence="2" id="KW-0808">Transferase</keyword>
<gene>
    <name evidence="2" type="ORF">QO010_000878</name>
</gene>
<dbReference type="GO" id="GO:0008168">
    <property type="term" value="F:methyltransferase activity"/>
    <property type="evidence" value="ECO:0007669"/>
    <property type="project" value="UniProtKB-KW"/>
</dbReference>
<accession>A0ABU0IM96</accession>
<comment type="caution">
    <text evidence="2">The sequence shown here is derived from an EMBL/GenBank/DDBJ whole genome shotgun (WGS) entry which is preliminary data.</text>
</comment>
<evidence type="ECO:0000313" key="3">
    <source>
        <dbReference type="Proteomes" id="UP001228905"/>
    </source>
</evidence>
<dbReference type="Pfam" id="PF05050">
    <property type="entry name" value="Methyltransf_21"/>
    <property type="match status" value="1"/>
</dbReference>
<dbReference type="SUPFAM" id="SSF53335">
    <property type="entry name" value="S-adenosyl-L-methionine-dependent methyltransferases"/>
    <property type="match status" value="1"/>
</dbReference>
<dbReference type="PANTHER" id="PTHR34203:SF15">
    <property type="entry name" value="SLL1173 PROTEIN"/>
    <property type="match status" value="1"/>
</dbReference>
<dbReference type="RefSeq" id="WP_307346485.1">
    <property type="nucleotide sequence ID" value="NZ_JAUSVS010000001.1"/>
</dbReference>
<proteinExistence type="predicted"/>
<evidence type="ECO:0000313" key="2">
    <source>
        <dbReference type="EMBL" id="MDQ0463130.1"/>
    </source>
</evidence>
<dbReference type="PANTHER" id="PTHR34203">
    <property type="entry name" value="METHYLTRANSFERASE, FKBM FAMILY PROTEIN"/>
    <property type="match status" value="1"/>
</dbReference>
<name>A0ABU0IM96_9CAUL</name>
<sequence length="266" mass="28956">MIHALYKALLRGPRFRGRHRLENLLRRMLMPPVDTVDGVRMELDPQEWLQIHMLAGQPTEPATTALFRRLLKAGDTYIDIGAHVGFHALAAAQCVGPTGRVLAVEPQPYNCAKLLINSQINGLTNILVVMSAAGDSDGMIVLHDQKRNDKARLSVVEGAGISDVATRFEVPIQRIDTLHERHAPGPVRLLKIDVEGYERQVLSGAAATLEVTENLVFECLPDSSPEMVAELVATLTGAGFSLRQVDGSPWTPGGAAIEHNVWAARA</sequence>
<dbReference type="NCBIfam" id="TIGR01444">
    <property type="entry name" value="fkbM_fam"/>
    <property type="match status" value="1"/>
</dbReference>
<keyword evidence="3" id="KW-1185">Reference proteome</keyword>
<dbReference type="Gene3D" id="3.40.50.150">
    <property type="entry name" value="Vaccinia Virus protein VP39"/>
    <property type="match status" value="1"/>
</dbReference>
<reference evidence="2 3" key="1">
    <citation type="submission" date="2023-07" db="EMBL/GenBank/DDBJ databases">
        <title>Genomic Encyclopedia of Type Strains, Phase IV (KMG-IV): sequencing the most valuable type-strain genomes for metagenomic binning, comparative biology and taxonomic classification.</title>
        <authorList>
            <person name="Goeker M."/>
        </authorList>
    </citation>
    <scope>NUCLEOTIDE SEQUENCE [LARGE SCALE GENOMIC DNA]</scope>
    <source>
        <strain evidence="2 3">DSM 18695</strain>
    </source>
</reference>
<organism evidence="2 3">
    <name type="scientific">Caulobacter ginsengisoli</name>
    <dbReference type="NCBI Taxonomy" id="400775"/>
    <lineage>
        <taxon>Bacteria</taxon>
        <taxon>Pseudomonadati</taxon>
        <taxon>Pseudomonadota</taxon>
        <taxon>Alphaproteobacteria</taxon>
        <taxon>Caulobacterales</taxon>
        <taxon>Caulobacteraceae</taxon>
        <taxon>Caulobacter</taxon>
    </lineage>
</organism>
<dbReference type="GO" id="GO:0032259">
    <property type="term" value="P:methylation"/>
    <property type="evidence" value="ECO:0007669"/>
    <property type="project" value="UniProtKB-KW"/>
</dbReference>
<keyword evidence="2" id="KW-0489">Methyltransferase</keyword>
<protein>
    <submittedName>
        <fullName evidence="2">FkbM family methyltransferase</fullName>
    </submittedName>
</protein>
<dbReference type="InterPro" id="IPR006342">
    <property type="entry name" value="FkbM_mtfrase"/>
</dbReference>